<dbReference type="EMBL" id="JAUUTY010000004">
    <property type="protein sequence ID" value="KAK1652075.1"/>
    <property type="molecule type" value="Genomic_DNA"/>
</dbReference>
<reference evidence="9" key="1">
    <citation type="submission" date="2023-07" db="EMBL/GenBank/DDBJ databases">
        <title>A chromosome-level genome assembly of Lolium multiflorum.</title>
        <authorList>
            <person name="Chen Y."/>
            <person name="Copetti D."/>
            <person name="Kolliker R."/>
            <person name="Studer B."/>
        </authorList>
    </citation>
    <scope>NUCLEOTIDE SEQUENCE</scope>
    <source>
        <strain evidence="9">02402/16</strain>
        <tissue evidence="9">Leaf</tissue>
    </source>
</reference>
<keyword evidence="10" id="KW-1185">Reference proteome</keyword>
<dbReference type="SUPFAM" id="SSF51445">
    <property type="entry name" value="(Trans)glycosidases"/>
    <property type="match status" value="1"/>
</dbReference>
<proteinExistence type="inferred from homology"/>
<evidence type="ECO:0000313" key="9">
    <source>
        <dbReference type="EMBL" id="KAK1652075.1"/>
    </source>
</evidence>
<evidence type="ECO:0000256" key="5">
    <source>
        <dbReference type="ARBA" id="ARBA00023295"/>
    </source>
</evidence>
<evidence type="ECO:0000259" key="8">
    <source>
        <dbReference type="SMART" id="SM00768"/>
    </source>
</evidence>
<dbReference type="AlphaFoldDB" id="A0AAD8SH22"/>
<comment type="similarity">
    <text evidence="1 6">Belongs to the glycosyl hydrolase 17 family.</text>
</comment>
<protein>
    <recommendedName>
        <fullName evidence="8">X8 domain-containing protein</fullName>
    </recommendedName>
</protein>
<dbReference type="SMART" id="SM00768">
    <property type="entry name" value="X8"/>
    <property type="match status" value="1"/>
</dbReference>
<evidence type="ECO:0000256" key="7">
    <source>
        <dbReference type="RuleBase" id="RU004336"/>
    </source>
</evidence>
<dbReference type="InterPro" id="IPR000490">
    <property type="entry name" value="Glyco_hydro_17"/>
</dbReference>
<dbReference type="GO" id="GO:0005975">
    <property type="term" value="P:carbohydrate metabolic process"/>
    <property type="evidence" value="ECO:0007669"/>
    <property type="project" value="InterPro"/>
</dbReference>
<evidence type="ECO:0000256" key="3">
    <source>
        <dbReference type="ARBA" id="ARBA00022801"/>
    </source>
</evidence>
<accession>A0AAD8SH22</accession>
<sequence length="436" mass="47254">MVEMLKDNNFDRVKLFDADDLTLQALEGSDIQVMVGIPNKMLLDLAGSSKAAVDWVASNISSHMKRKHGVDIRLVAVGDDPFTGADVNTVFPAMQNVQAALEDAGLSNKIKVTVVLGTDVYESVTGKPSDGAFRDDLRGPMVEITRFLAANSAPVILKMQPFIRVYNNPLLPLEYIFFKDSAVPLVDGAVTYHNYFDASHDTLVAALRNSGFPDVPIVVGEVGWPTDGDANATPQNAQQFNQALLKHIGSDQGTPLRPGPVDTYLFSIIDEDQRSVDSGHFERHWGIFYYDGMPKYNLSMRDSSVGLTPAKGVNYLQKRWCILNPADSLAEKKVGESVGYACGLADCTSLGYKTSCGHLDAKGNISYAYNSYYQTNNQDVQACDFNGLANTTDVDPSYGTCKFNIGIGLSSGNSGDGRTIAIVLTALFATLITLCL</sequence>
<dbReference type="Pfam" id="PF00332">
    <property type="entry name" value="Glyco_hydro_17"/>
    <property type="match status" value="1"/>
</dbReference>
<dbReference type="Proteomes" id="UP001231189">
    <property type="component" value="Unassembled WGS sequence"/>
</dbReference>
<dbReference type="Pfam" id="PF07983">
    <property type="entry name" value="X8"/>
    <property type="match status" value="1"/>
</dbReference>
<gene>
    <name evidence="9" type="ORF">QYE76_069880</name>
</gene>
<dbReference type="FunFam" id="1.20.58.1040:FF:000002">
    <property type="entry name" value="Glucan endo-1,3-beta-glucosidase 8"/>
    <property type="match status" value="1"/>
</dbReference>
<dbReference type="Gene3D" id="1.20.58.1040">
    <property type="match status" value="1"/>
</dbReference>
<dbReference type="Gene3D" id="3.20.20.80">
    <property type="entry name" value="Glycosidases"/>
    <property type="match status" value="1"/>
</dbReference>
<dbReference type="InterPro" id="IPR012946">
    <property type="entry name" value="X8"/>
</dbReference>
<dbReference type="PANTHER" id="PTHR32227">
    <property type="entry name" value="GLUCAN ENDO-1,3-BETA-GLUCOSIDASE BG1-RELATED-RELATED"/>
    <property type="match status" value="1"/>
</dbReference>
<dbReference type="InterPro" id="IPR017853">
    <property type="entry name" value="GH"/>
</dbReference>
<dbReference type="GO" id="GO:0004553">
    <property type="term" value="F:hydrolase activity, hydrolyzing O-glycosyl compounds"/>
    <property type="evidence" value="ECO:0007669"/>
    <property type="project" value="InterPro"/>
</dbReference>
<evidence type="ECO:0000256" key="2">
    <source>
        <dbReference type="ARBA" id="ARBA00022729"/>
    </source>
</evidence>
<keyword evidence="5 7" id="KW-0326">Glycosidase</keyword>
<keyword evidence="2" id="KW-0732">Signal</keyword>
<evidence type="ECO:0000313" key="10">
    <source>
        <dbReference type="Proteomes" id="UP001231189"/>
    </source>
</evidence>
<keyword evidence="3 7" id="KW-0378">Hydrolase</keyword>
<organism evidence="9 10">
    <name type="scientific">Lolium multiflorum</name>
    <name type="common">Italian ryegrass</name>
    <name type="synonym">Lolium perenne subsp. multiflorum</name>
    <dbReference type="NCBI Taxonomy" id="4521"/>
    <lineage>
        <taxon>Eukaryota</taxon>
        <taxon>Viridiplantae</taxon>
        <taxon>Streptophyta</taxon>
        <taxon>Embryophyta</taxon>
        <taxon>Tracheophyta</taxon>
        <taxon>Spermatophyta</taxon>
        <taxon>Magnoliopsida</taxon>
        <taxon>Liliopsida</taxon>
        <taxon>Poales</taxon>
        <taxon>Poaceae</taxon>
        <taxon>BOP clade</taxon>
        <taxon>Pooideae</taxon>
        <taxon>Poodae</taxon>
        <taxon>Poeae</taxon>
        <taxon>Poeae Chloroplast Group 2 (Poeae type)</taxon>
        <taxon>Loliodinae</taxon>
        <taxon>Loliinae</taxon>
        <taxon>Lolium</taxon>
    </lineage>
</organism>
<dbReference type="InterPro" id="IPR044965">
    <property type="entry name" value="Glyco_hydro_17_plant"/>
</dbReference>
<feature type="domain" description="X8" evidence="8">
    <location>
        <begin position="319"/>
        <end position="403"/>
    </location>
</feature>
<keyword evidence="4" id="KW-1015">Disulfide bond</keyword>
<evidence type="ECO:0000256" key="1">
    <source>
        <dbReference type="ARBA" id="ARBA00008773"/>
    </source>
</evidence>
<name>A0AAD8SH22_LOLMU</name>
<dbReference type="PROSITE" id="PS00587">
    <property type="entry name" value="GLYCOSYL_HYDROL_F17"/>
    <property type="match status" value="1"/>
</dbReference>
<comment type="caution">
    <text evidence="9">The sequence shown here is derived from an EMBL/GenBank/DDBJ whole genome shotgun (WGS) entry which is preliminary data.</text>
</comment>
<evidence type="ECO:0000256" key="6">
    <source>
        <dbReference type="RuleBase" id="RU004335"/>
    </source>
</evidence>
<evidence type="ECO:0000256" key="4">
    <source>
        <dbReference type="ARBA" id="ARBA00023157"/>
    </source>
</evidence>